<feature type="domain" description="Histidine kinase" evidence="9">
    <location>
        <begin position="404"/>
        <end position="624"/>
    </location>
</feature>
<dbReference type="InterPro" id="IPR003594">
    <property type="entry name" value="HATPase_dom"/>
</dbReference>
<comment type="subcellular location">
    <subcellularLocation>
        <location evidence="2">Cell membrane</location>
        <topology evidence="2">Multi-pass membrane protein</topology>
    </subcellularLocation>
</comment>
<feature type="transmembrane region" description="Helical" evidence="8">
    <location>
        <begin position="12"/>
        <end position="34"/>
    </location>
</feature>
<evidence type="ECO:0000256" key="7">
    <source>
        <dbReference type="ARBA" id="ARBA00023136"/>
    </source>
</evidence>
<organism evidence="10 12">
    <name type="scientific">Aliarcobacter trophiarum LMG 25534</name>
    <dbReference type="NCBI Taxonomy" id="1032241"/>
    <lineage>
        <taxon>Bacteria</taxon>
        <taxon>Pseudomonadati</taxon>
        <taxon>Campylobacterota</taxon>
        <taxon>Epsilonproteobacteria</taxon>
        <taxon>Campylobacterales</taxon>
        <taxon>Arcobacteraceae</taxon>
        <taxon>Aliarcobacter</taxon>
    </lineage>
</organism>
<dbReference type="RefSeq" id="WP_115427877.1">
    <property type="nucleotide sequence ID" value="NZ_CP031367.1"/>
</dbReference>
<evidence type="ECO:0000256" key="2">
    <source>
        <dbReference type="ARBA" id="ARBA00004651"/>
    </source>
</evidence>
<dbReference type="InterPro" id="IPR004010">
    <property type="entry name" value="Double_Cache_2"/>
</dbReference>
<keyword evidence="4" id="KW-1003">Cell membrane</keyword>
<evidence type="ECO:0000256" key="1">
    <source>
        <dbReference type="ARBA" id="ARBA00000085"/>
    </source>
</evidence>
<dbReference type="EMBL" id="CP031367">
    <property type="protein sequence ID" value="AXK48335.1"/>
    <property type="molecule type" value="Genomic_DNA"/>
</dbReference>
<dbReference type="GO" id="GO:0000155">
    <property type="term" value="F:phosphorelay sensor kinase activity"/>
    <property type="evidence" value="ECO:0007669"/>
    <property type="project" value="InterPro"/>
</dbReference>
<evidence type="ECO:0000256" key="4">
    <source>
        <dbReference type="ARBA" id="ARBA00022475"/>
    </source>
</evidence>
<evidence type="ECO:0000313" key="12">
    <source>
        <dbReference type="Proteomes" id="UP000254504"/>
    </source>
</evidence>
<dbReference type="Pfam" id="PF02518">
    <property type="entry name" value="HATPase_c"/>
    <property type="match status" value="1"/>
</dbReference>
<protein>
    <recommendedName>
        <fullName evidence="3">histidine kinase</fullName>
        <ecNumber evidence="3">2.7.13.3</ecNumber>
    </recommendedName>
</protein>
<dbReference type="InterPro" id="IPR033480">
    <property type="entry name" value="sCache_2"/>
</dbReference>
<dbReference type="InterPro" id="IPR003661">
    <property type="entry name" value="HisK_dim/P_dom"/>
</dbReference>
<dbReference type="Pfam" id="PF08269">
    <property type="entry name" value="dCache_2"/>
    <property type="match status" value="1"/>
</dbReference>
<evidence type="ECO:0000256" key="5">
    <source>
        <dbReference type="ARBA" id="ARBA00022692"/>
    </source>
</evidence>
<dbReference type="Gene3D" id="1.10.287.130">
    <property type="match status" value="1"/>
</dbReference>
<proteinExistence type="predicted"/>
<dbReference type="SMART" id="SM01049">
    <property type="entry name" value="Cache_2"/>
    <property type="match status" value="2"/>
</dbReference>
<name>A0AAD0QJW8_9BACT</name>
<gene>
    <name evidence="10" type="ORF">ATR_0451</name>
    <name evidence="11" type="ORF">CRU87_00455</name>
</gene>
<feature type="transmembrane region" description="Helical" evidence="8">
    <location>
        <begin position="345"/>
        <end position="364"/>
    </location>
</feature>
<dbReference type="InterPro" id="IPR036097">
    <property type="entry name" value="HisK_dim/P_sf"/>
</dbReference>
<dbReference type="Gene3D" id="3.30.450.20">
    <property type="entry name" value="PAS domain"/>
    <property type="match status" value="2"/>
</dbReference>
<dbReference type="EC" id="2.7.13.3" evidence="3"/>
<reference evidence="10 12" key="2">
    <citation type="submission" date="2018-07" db="EMBL/GenBank/DDBJ databases">
        <title>Complete genome of the Arcobacter trophiarum type strain LMG 25534.</title>
        <authorList>
            <person name="Miller W.G."/>
            <person name="Yee E."/>
        </authorList>
    </citation>
    <scope>NUCLEOTIDE SEQUENCE [LARGE SCALE GENOMIC DNA]</scope>
    <source>
        <strain evidence="10 12">LMG 25534</strain>
    </source>
</reference>
<evidence type="ECO:0000313" key="10">
    <source>
        <dbReference type="EMBL" id="AXK48335.1"/>
    </source>
</evidence>
<dbReference type="SUPFAM" id="SSF55874">
    <property type="entry name" value="ATPase domain of HSP90 chaperone/DNA topoisomerase II/histidine kinase"/>
    <property type="match status" value="1"/>
</dbReference>
<dbReference type="PROSITE" id="PS50109">
    <property type="entry name" value="HIS_KIN"/>
    <property type="match status" value="1"/>
</dbReference>
<evidence type="ECO:0000256" key="3">
    <source>
        <dbReference type="ARBA" id="ARBA00012438"/>
    </source>
</evidence>
<dbReference type="InterPro" id="IPR036890">
    <property type="entry name" value="HATPase_C_sf"/>
</dbReference>
<dbReference type="SMART" id="SM00387">
    <property type="entry name" value="HATPase_c"/>
    <property type="match status" value="1"/>
</dbReference>
<dbReference type="KEGG" id="atp:ATR_0451"/>
<dbReference type="SUPFAM" id="SSF47384">
    <property type="entry name" value="Homodimeric domain of signal transducing histidine kinase"/>
    <property type="match status" value="1"/>
</dbReference>
<evidence type="ECO:0000313" key="13">
    <source>
        <dbReference type="Proteomes" id="UP000289132"/>
    </source>
</evidence>
<dbReference type="CDD" id="cd00082">
    <property type="entry name" value="HisKA"/>
    <property type="match status" value="1"/>
</dbReference>
<comment type="catalytic activity">
    <reaction evidence="1">
        <text>ATP + protein L-histidine = ADP + protein N-phospho-L-histidine.</text>
        <dbReference type="EC" id="2.7.13.3"/>
    </reaction>
</comment>
<sequence>MKITKEKKIVQRIKFIPVIFVAVILVLILFFISFEAKNTYEEEKIDMEQDFISHNKQNVQDEVYRTYNYIKYLQENTENELKTTIKNRVYEAHALATNIYETYKDKKSKAEIFELIKIALDKIRYNDGRGYFYIDDIYGNKLLLPLDKINEGRNFLNYKDANGYAFVQTIVDSIKNKTERYDEYVWKNPNTLKDSKKIAFYKYFEPFNVAIGTGEYLEEFEEMVQKKAIEYINLIRFSGSRYIFIVKNSGELLAHIKKELIGKDVSFDVISKNDNKTFLELAKDGDGFYSYYQKDLDEATKDIKTSYIKSEKRWGWIIGAGFYENDLEKDLISLREKIDEKYSAYMKKVSILFLILLFFLFFISKKFSDYLQKKLQDFKNELKKNQKFLNQKTKMATMGEMIENIAHQWKQPLSFITISTSSMRLKKDANILNNDELIEGLNKIESRAKYLAQTIDDFRNFFNPNKKICSFLLEECISKTLSLSSISFNTSKINIIKNIENIEFISNENELIQAFLNILNNAKDELEKRDYDRYIFIDIFRQDGYIVFEFKDNAGGIKEENLSKIFNSHFTTKEDKQGSGIGLYMTKDIIEKSLFGTIEAQNVEYSYENKNYRGAKFIIKFKDK</sequence>
<dbReference type="PANTHER" id="PTHR43065:SF42">
    <property type="entry name" value="TWO-COMPONENT SENSOR PPRA"/>
    <property type="match status" value="1"/>
</dbReference>
<dbReference type="InterPro" id="IPR005467">
    <property type="entry name" value="His_kinase_dom"/>
</dbReference>
<accession>A0AAD0QJW8</accession>
<keyword evidence="13" id="KW-1185">Reference proteome</keyword>
<keyword evidence="10" id="KW-0418">Kinase</keyword>
<dbReference type="EMBL" id="PDKD01000001">
    <property type="protein sequence ID" value="RXJ92990.1"/>
    <property type="molecule type" value="Genomic_DNA"/>
</dbReference>
<dbReference type="AlphaFoldDB" id="A0AAD0QJW8"/>
<dbReference type="GO" id="GO:0005886">
    <property type="term" value="C:plasma membrane"/>
    <property type="evidence" value="ECO:0007669"/>
    <property type="project" value="UniProtKB-SubCell"/>
</dbReference>
<keyword evidence="7 8" id="KW-0472">Membrane</keyword>
<dbReference type="PANTHER" id="PTHR43065">
    <property type="entry name" value="SENSOR HISTIDINE KINASE"/>
    <property type="match status" value="1"/>
</dbReference>
<evidence type="ECO:0000256" key="8">
    <source>
        <dbReference type="SAM" id="Phobius"/>
    </source>
</evidence>
<evidence type="ECO:0000313" key="11">
    <source>
        <dbReference type="EMBL" id="RXJ92990.1"/>
    </source>
</evidence>
<keyword evidence="6 8" id="KW-1133">Transmembrane helix</keyword>
<dbReference type="Gene3D" id="3.30.565.10">
    <property type="entry name" value="Histidine kinase-like ATPase, C-terminal domain"/>
    <property type="match status" value="1"/>
</dbReference>
<dbReference type="Proteomes" id="UP000289132">
    <property type="component" value="Unassembled WGS sequence"/>
</dbReference>
<evidence type="ECO:0000256" key="6">
    <source>
        <dbReference type="ARBA" id="ARBA00022989"/>
    </source>
</evidence>
<keyword evidence="5 8" id="KW-0812">Transmembrane</keyword>
<keyword evidence="10" id="KW-0808">Transferase</keyword>
<reference evidence="11 13" key="1">
    <citation type="submission" date="2017-10" db="EMBL/GenBank/DDBJ databases">
        <title>Genomics of the genus Arcobacter.</title>
        <authorList>
            <person name="Perez-Cataluna A."/>
            <person name="Figueras M.J."/>
        </authorList>
    </citation>
    <scope>NUCLEOTIDE SEQUENCE [LARGE SCALE GENOMIC DNA]</scope>
    <source>
        <strain evidence="11 13">LMG 25534</strain>
    </source>
</reference>
<dbReference type="Proteomes" id="UP000254504">
    <property type="component" value="Chromosome"/>
</dbReference>
<evidence type="ECO:0000259" key="9">
    <source>
        <dbReference type="PROSITE" id="PS50109"/>
    </source>
</evidence>